<organism evidence="1 2">
    <name type="scientific">Leptolyngbya cf. ectocarpi LEGE 11479</name>
    <dbReference type="NCBI Taxonomy" id="1828722"/>
    <lineage>
        <taxon>Bacteria</taxon>
        <taxon>Bacillati</taxon>
        <taxon>Cyanobacteriota</taxon>
        <taxon>Cyanophyceae</taxon>
        <taxon>Leptolyngbyales</taxon>
        <taxon>Leptolyngbyaceae</taxon>
        <taxon>Leptolyngbya group</taxon>
        <taxon>Leptolyngbya</taxon>
    </lineage>
</organism>
<feature type="non-terminal residue" evidence="1">
    <location>
        <position position="133"/>
    </location>
</feature>
<proteinExistence type="predicted"/>
<dbReference type="AlphaFoldDB" id="A0A929A037"/>
<comment type="caution">
    <text evidence="1">The sequence shown here is derived from an EMBL/GenBank/DDBJ whole genome shotgun (WGS) entry which is preliminary data.</text>
</comment>
<keyword evidence="2" id="KW-1185">Reference proteome</keyword>
<dbReference type="Proteomes" id="UP000615026">
    <property type="component" value="Unassembled WGS sequence"/>
</dbReference>
<protein>
    <submittedName>
        <fullName evidence="1">Uncharacterized protein</fullName>
    </submittedName>
</protein>
<gene>
    <name evidence="1" type="ORF">IQ260_28580</name>
</gene>
<reference evidence="1" key="1">
    <citation type="submission" date="2020-10" db="EMBL/GenBank/DDBJ databases">
        <authorList>
            <person name="Castelo-Branco R."/>
            <person name="Eusebio N."/>
            <person name="Adriana R."/>
            <person name="Vieira A."/>
            <person name="Brugerolle De Fraissinette N."/>
            <person name="Rezende De Castro R."/>
            <person name="Schneider M.P."/>
            <person name="Vasconcelos V."/>
            <person name="Leao P.N."/>
        </authorList>
    </citation>
    <scope>NUCLEOTIDE SEQUENCE</scope>
    <source>
        <strain evidence="1">LEGE 11479</strain>
    </source>
</reference>
<evidence type="ECO:0000313" key="2">
    <source>
        <dbReference type="Proteomes" id="UP000615026"/>
    </source>
</evidence>
<accession>A0A929A037</accession>
<name>A0A929A037_LEPEC</name>
<sequence>MRLQLKRQDKMMFGNIKPLVMVSACLVLGLSSCDRFGDRTKDVIDAISIQNLSTGEKLLTNESSDVQLTLPQDWVDVRDDLRPDADLYVAREDRSMYVLVLADQKSELGGFDDNTAQYLSYLDWGLAQEQPAA</sequence>
<dbReference type="RefSeq" id="WP_193996461.1">
    <property type="nucleotide sequence ID" value="NZ_JADEXP010000474.1"/>
</dbReference>
<evidence type="ECO:0000313" key="1">
    <source>
        <dbReference type="EMBL" id="MBE9070602.1"/>
    </source>
</evidence>
<dbReference type="PROSITE" id="PS51257">
    <property type="entry name" value="PROKAR_LIPOPROTEIN"/>
    <property type="match status" value="1"/>
</dbReference>
<dbReference type="EMBL" id="JADEXP010000474">
    <property type="protein sequence ID" value="MBE9070602.1"/>
    <property type="molecule type" value="Genomic_DNA"/>
</dbReference>